<organism evidence="1 2">
    <name type="scientific">Methylomonas rivi</name>
    <dbReference type="NCBI Taxonomy" id="2952226"/>
    <lineage>
        <taxon>Bacteria</taxon>
        <taxon>Pseudomonadati</taxon>
        <taxon>Pseudomonadota</taxon>
        <taxon>Gammaproteobacteria</taxon>
        <taxon>Methylococcales</taxon>
        <taxon>Methylococcaceae</taxon>
        <taxon>Methylomonas</taxon>
    </lineage>
</organism>
<evidence type="ECO:0000313" key="1">
    <source>
        <dbReference type="EMBL" id="MCQ8129683.1"/>
    </source>
</evidence>
<sequence>MSFDHEQIAGLIRKLASADQLLAHTYINGTLFADDNNRSSIDSLKKSGILRTADSADEYRLTSDIKRLIDRLLLRNQRYQQNINMAKIIVGIEEDIDDYRRALEQNQQDEAQFHLEQIDDTLYEAIEALENSLSVMFAAITSQFGFVSSLNSKIRQNQRALAYAQQLVRELNHVRIDDCYDWLSWSSIPPALSRKIIRFIDQYKSVVERLTSIVGRMKELLFKLRLQEQTANRCRAMAQYLRKHPEWNPLDWSEDAGMPALLRRGAGLAQHPCINPSNPALQADLTAIVQELRRQAKPVAPLVRDSTSSPLDTRTPELKTQARDEYEIHIENLFALALELQGRKVSALQYWCEQNLDKEVKVELWLDMVFAQYCCLPRRMRRAITLDMQGENLAGYNGNQIIEEILLQRVA</sequence>
<dbReference type="EMBL" id="JANIBK010000089">
    <property type="protein sequence ID" value="MCQ8129683.1"/>
    <property type="molecule type" value="Genomic_DNA"/>
</dbReference>
<evidence type="ECO:0000313" key="2">
    <source>
        <dbReference type="Proteomes" id="UP001524586"/>
    </source>
</evidence>
<dbReference type="RefSeq" id="WP_256616116.1">
    <property type="nucleotide sequence ID" value="NZ_JANIBK010000089.1"/>
</dbReference>
<dbReference type="Proteomes" id="UP001524586">
    <property type="component" value="Unassembled WGS sequence"/>
</dbReference>
<accession>A0ABT1U749</accession>
<name>A0ABT1U749_9GAMM</name>
<protein>
    <recommendedName>
        <fullName evidence="3">Phosphoenolpyruvate carboxylase</fullName>
    </recommendedName>
</protein>
<keyword evidence="2" id="KW-1185">Reference proteome</keyword>
<reference evidence="1 2" key="1">
    <citation type="submission" date="2022-07" db="EMBL/GenBank/DDBJ databases">
        <title>Methylomonas rivi sp. nov., Methylomonas rosea sp. nov., Methylomonas aureus sp. nov. and Methylomonas subterranea sp. nov., four novel methanotrophs isolated from a freshwater creek and the deep terrestrial subsurface.</title>
        <authorList>
            <person name="Abin C."/>
            <person name="Sankaranarayanan K."/>
            <person name="Garner C."/>
            <person name="Sindelar R."/>
            <person name="Kotary K."/>
            <person name="Garner R."/>
            <person name="Barclay S."/>
            <person name="Lawson P."/>
            <person name="Krumholz L."/>
        </authorList>
    </citation>
    <scope>NUCLEOTIDE SEQUENCE [LARGE SCALE GENOMIC DNA]</scope>
    <source>
        <strain evidence="1 2">WSC-6</strain>
    </source>
</reference>
<evidence type="ECO:0008006" key="3">
    <source>
        <dbReference type="Google" id="ProtNLM"/>
    </source>
</evidence>
<comment type="caution">
    <text evidence="1">The sequence shown here is derived from an EMBL/GenBank/DDBJ whole genome shotgun (WGS) entry which is preliminary data.</text>
</comment>
<proteinExistence type="predicted"/>
<gene>
    <name evidence="1" type="ORF">NP596_14560</name>
</gene>